<sequence length="447" mass="47592">MLTSPFFAGKHYAVLGLARSGLTAVETLLASGAQIMAWDNREEPRAALADRVELADPVGADLTGLDGIVVSPGIPLNRHPIAEAARQANVPVIGDIELFALSRSNLPAHKVVGITGTNGKSTTTSLVHHVLESAGVPSCMGGNIGLPILGREPLPEGGVYVLELSSYQIDLTYSLDCDVAALLNITPDHLDRYDGFAGYVGSKSRLFVMQGPDHHAVFGVGDDDTAAIAGRQVACHESGRVHFADGRDLLNLQKDWPSLQGPHNLQNAAVAVGIVEALGLTRTQWEPALRTFAGLPHRMERVAEVDGVLFINDSKATNPASTAPALAAFPPNPERRIHWIVGGLPKGEDLDECSRYFGNVAAAYTIGDAGPIFADLLAPHMQVHRSEMMAEAIRMAIAQARPGEVVMLSPACASFDQFRDYEARGNAFRQIVEALTAPGLSNEQELG</sequence>
<dbReference type="PANTHER" id="PTHR43692">
    <property type="entry name" value="UDP-N-ACETYLMURAMOYLALANINE--D-GLUTAMATE LIGASE"/>
    <property type="match status" value="1"/>
</dbReference>
<dbReference type="Proteomes" id="UP001548713">
    <property type="component" value="Unassembled WGS sequence"/>
</dbReference>
<protein>
    <recommendedName>
        <fullName evidence="9 10">UDP-N-acetylmuramoylalanine--D-glutamate ligase</fullName>
        <ecNumber evidence="9 10">6.3.2.9</ecNumber>
    </recommendedName>
    <alternativeName>
        <fullName evidence="9">D-glutamic acid-adding enzyme</fullName>
    </alternativeName>
    <alternativeName>
        <fullName evidence="9">UDP-N-acetylmuramoyl-L-alanyl-D-glutamate synthetase</fullName>
    </alternativeName>
</protein>
<organism evidence="13 14">
    <name type="scientific">Novosphingobium kalidii</name>
    <dbReference type="NCBI Taxonomy" id="3230299"/>
    <lineage>
        <taxon>Bacteria</taxon>
        <taxon>Pseudomonadati</taxon>
        <taxon>Pseudomonadota</taxon>
        <taxon>Alphaproteobacteria</taxon>
        <taxon>Sphingomonadales</taxon>
        <taxon>Sphingomonadaceae</taxon>
        <taxon>Novosphingobium</taxon>
    </lineage>
</organism>
<keyword evidence="7 9" id="KW-0067">ATP-binding</keyword>
<dbReference type="SUPFAM" id="SSF51984">
    <property type="entry name" value="MurCD N-terminal domain"/>
    <property type="match status" value="1"/>
</dbReference>
<dbReference type="PROSITE" id="PS01011">
    <property type="entry name" value="FOLYLPOLYGLU_SYNT_1"/>
    <property type="match status" value="1"/>
</dbReference>
<accession>A0ABV2D0Q2</accession>
<feature type="domain" description="Mur ligase C-terminal" evidence="11">
    <location>
        <begin position="297"/>
        <end position="412"/>
    </location>
</feature>
<evidence type="ECO:0000256" key="10">
    <source>
        <dbReference type="RuleBase" id="RU003664"/>
    </source>
</evidence>
<reference evidence="13 14" key="1">
    <citation type="submission" date="2024-07" db="EMBL/GenBank/DDBJ databases">
        <title>Novosphingobium kalidii RD2P27.</title>
        <authorList>
            <person name="Sun J.-Q."/>
        </authorList>
    </citation>
    <scope>NUCLEOTIDE SEQUENCE [LARGE SCALE GENOMIC DNA]</scope>
    <source>
        <strain evidence="13 14">RD2P27</strain>
    </source>
</reference>
<dbReference type="RefSeq" id="WP_353983906.1">
    <property type="nucleotide sequence ID" value="NZ_JBEWLY010000013.1"/>
</dbReference>
<dbReference type="NCBIfam" id="TIGR01087">
    <property type="entry name" value="murD"/>
    <property type="match status" value="1"/>
</dbReference>
<keyword evidence="9 10" id="KW-0133">Cell shape</keyword>
<keyword evidence="9 10" id="KW-0573">Peptidoglycan synthesis</keyword>
<comment type="similarity">
    <text evidence="9">Belongs to the MurCDEF family.</text>
</comment>
<dbReference type="GO" id="GO:0008764">
    <property type="term" value="F:UDP-N-acetylmuramoylalanine-D-glutamate ligase activity"/>
    <property type="evidence" value="ECO:0007669"/>
    <property type="project" value="UniProtKB-EC"/>
</dbReference>
<evidence type="ECO:0000259" key="12">
    <source>
        <dbReference type="Pfam" id="PF08245"/>
    </source>
</evidence>
<dbReference type="InterPro" id="IPR013221">
    <property type="entry name" value="Mur_ligase_cen"/>
</dbReference>
<keyword evidence="5 9" id="KW-0132">Cell division</keyword>
<dbReference type="Pfam" id="PF08245">
    <property type="entry name" value="Mur_ligase_M"/>
    <property type="match status" value="1"/>
</dbReference>
<evidence type="ECO:0000256" key="8">
    <source>
        <dbReference type="ARBA" id="ARBA00023306"/>
    </source>
</evidence>
<evidence type="ECO:0000256" key="7">
    <source>
        <dbReference type="ARBA" id="ARBA00022840"/>
    </source>
</evidence>
<evidence type="ECO:0000259" key="11">
    <source>
        <dbReference type="Pfam" id="PF02875"/>
    </source>
</evidence>
<keyword evidence="9 10" id="KW-0961">Cell wall biogenesis/degradation</keyword>
<dbReference type="Pfam" id="PF02875">
    <property type="entry name" value="Mur_ligase_C"/>
    <property type="match status" value="1"/>
</dbReference>
<comment type="pathway">
    <text evidence="2 9 10">Cell wall biogenesis; peptidoglycan biosynthesis.</text>
</comment>
<dbReference type="InterPro" id="IPR036615">
    <property type="entry name" value="Mur_ligase_C_dom_sf"/>
</dbReference>
<keyword evidence="3 9" id="KW-0963">Cytoplasm</keyword>
<keyword evidence="14" id="KW-1185">Reference proteome</keyword>
<dbReference type="Gene3D" id="3.40.50.720">
    <property type="entry name" value="NAD(P)-binding Rossmann-like Domain"/>
    <property type="match status" value="1"/>
</dbReference>
<dbReference type="PANTHER" id="PTHR43692:SF1">
    <property type="entry name" value="UDP-N-ACETYLMURAMOYLALANINE--D-GLUTAMATE LIGASE"/>
    <property type="match status" value="1"/>
</dbReference>
<evidence type="ECO:0000256" key="5">
    <source>
        <dbReference type="ARBA" id="ARBA00022618"/>
    </source>
</evidence>
<comment type="catalytic activity">
    <reaction evidence="9 10">
        <text>UDP-N-acetyl-alpha-D-muramoyl-L-alanine + D-glutamate + ATP = UDP-N-acetyl-alpha-D-muramoyl-L-alanyl-D-glutamate + ADP + phosphate + H(+)</text>
        <dbReference type="Rhea" id="RHEA:16429"/>
        <dbReference type="ChEBI" id="CHEBI:15378"/>
        <dbReference type="ChEBI" id="CHEBI:29986"/>
        <dbReference type="ChEBI" id="CHEBI:30616"/>
        <dbReference type="ChEBI" id="CHEBI:43474"/>
        <dbReference type="ChEBI" id="CHEBI:83898"/>
        <dbReference type="ChEBI" id="CHEBI:83900"/>
        <dbReference type="ChEBI" id="CHEBI:456216"/>
        <dbReference type="EC" id="6.3.2.9"/>
    </reaction>
</comment>
<comment type="subcellular location">
    <subcellularLocation>
        <location evidence="1 9 10">Cytoplasm</location>
    </subcellularLocation>
</comment>
<comment type="caution">
    <text evidence="13">The sequence shown here is derived from an EMBL/GenBank/DDBJ whole genome shotgun (WGS) entry which is preliminary data.</text>
</comment>
<evidence type="ECO:0000256" key="9">
    <source>
        <dbReference type="HAMAP-Rule" id="MF_00639"/>
    </source>
</evidence>
<dbReference type="EC" id="6.3.2.9" evidence="9 10"/>
<dbReference type="InterPro" id="IPR004101">
    <property type="entry name" value="Mur_ligase_C"/>
</dbReference>
<dbReference type="SUPFAM" id="SSF53623">
    <property type="entry name" value="MurD-like peptide ligases, catalytic domain"/>
    <property type="match status" value="1"/>
</dbReference>
<evidence type="ECO:0000256" key="4">
    <source>
        <dbReference type="ARBA" id="ARBA00022598"/>
    </source>
</evidence>
<dbReference type="HAMAP" id="MF_00639">
    <property type="entry name" value="MurD"/>
    <property type="match status" value="1"/>
</dbReference>
<proteinExistence type="inferred from homology"/>
<keyword evidence="6 9" id="KW-0547">Nucleotide-binding</keyword>
<name>A0ABV2D0Q2_9SPHN</name>
<evidence type="ECO:0000256" key="1">
    <source>
        <dbReference type="ARBA" id="ARBA00004496"/>
    </source>
</evidence>
<dbReference type="EMBL" id="JBEWLY010000013">
    <property type="protein sequence ID" value="MET1755448.1"/>
    <property type="molecule type" value="Genomic_DNA"/>
</dbReference>
<dbReference type="Pfam" id="PF21799">
    <property type="entry name" value="MurD-like_N"/>
    <property type="match status" value="1"/>
</dbReference>
<keyword evidence="4 9" id="KW-0436">Ligase</keyword>
<comment type="function">
    <text evidence="9 10">Cell wall formation. Catalyzes the addition of glutamate to the nucleotide precursor UDP-N-acetylmuramoyl-L-alanine (UMA).</text>
</comment>
<dbReference type="InterPro" id="IPR036565">
    <property type="entry name" value="Mur-like_cat_sf"/>
</dbReference>
<evidence type="ECO:0000256" key="2">
    <source>
        <dbReference type="ARBA" id="ARBA00004752"/>
    </source>
</evidence>
<evidence type="ECO:0000313" key="13">
    <source>
        <dbReference type="EMBL" id="MET1755448.1"/>
    </source>
</evidence>
<evidence type="ECO:0000313" key="14">
    <source>
        <dbReference type="Proteomes" id="UP001548713"/>
    </source>
</evidence>
<dbReference type="InterPro" id="IPR018109">
    <property type="entry name" value="Folylpolyglutamate_synth_CS"/>
</dbReference>
<gene>
    <name evidence="9 13" type="primary">murD</name>
    <name evidence="13" type="ORF">ABVV53_08240</name>
</gene>
<feature type="binding site" evidence="9">
    <location>
        <begin position="116"/>
        <end position="122"/>
    </location>
    <ligand>
        <name>ATP</name>
        <dbReference type="ChEBI" id="CHEBI:30616"/>
    </ligand>
</feature>
<dbReference type="Gene3D" id="3.90.190.20">
    <property type="entry name" value="Mur ligase, C-terminal domain"/>
    <property type="match status" value="1"/>
</dbReference>
<evidence type="ECO:0000256" key="3">
    <source>
        <dbReference type="ARBA" id="ARBA00022490"/>
    </source>
</evidence>
<feature type="domain" description="Mur ligase central" evidence="12">
    <location>
        <begin position="114"/>
        <end position="225"/>
    </location>
</feature>
<dbReference type="InterPro" id="IPR005762">
    <property type="entry name" value="MurD"/>
</dbReference>
<evidence type="ECO:0000256" key="6">
    <source>
        <dbReference type="ARBA" id="ARBA00022741"/>
    </source>
</evidence>
<dbReference type="Gene3D" id="3.40.1190.10">
    <property type="entry name" value="Mur-like, catalytic domain"/>
    <property type="match status" value="1"/>
</dbReference>
<keyword evidence="8 9" id="KW-0131">Cell cycle</keyword>
<dbReference type="SUPFAM" id="SSF53244">
    <property type="entry name" value="MurD-like peptide ligases, peptide-binding domain"/>
    <property type="match status" value="1"/>
</dbReference>